<proteinExistence type="predicted"/>
<keyword evidence="1" id="KW-1133">Transmembrane helix</keyword>
<dbReference type="InterPro" id="IPR011990">
    <property type="entry name" value="TPR-like_helical_dom_sf"/>
</dbReference>
<feature type="domain" description="Ancillary SecYEG translocon subunit/Cell division coordinator CpoB TPR" evidence="2">
    <location>
        <begin position="37"/>
        <end position="165"/>
    </location>
</feature>
<dbReference type="Pfam" id="PF13174">
    <property type="entry name" value="TPR_6"/>
    <property type="match status" value="1"/>
</dbReference>
<dbReference type="SUPFAM" id="SSF48452">
    <property type="entry name" value="TPR-like"/>
    <property type="match status" value="1"/>
</dbReference>
<dbReference type="InterPro" id="IPR018704">
    <property type="entry name" value="SecYEG/CpoB_TPR"/>
</dbReference>
<dbReference type="EMBL" id="DSGB01000005">
    <property type="protein sequence ID" value="HER96452.1"/>
    <property type="molecule type" value="Genomic_DNA"/>
</dbReference>
<accession>A0A7V2B184</accession>
<dbReference type="AlphaFoldDB" id="A0A7V2B184"/>
<sequence length="235" mass="26021">MAVISRTASAEKKAARGDAVVTLYARWLDFYHRQRRYFYLALAGLVVLLAGLIGYTYYQRHQEQQAQQLLSQVLPLYEQGKYREALDGTQSTQGLLAIARAYGGTDAGNLARFYAADALYQLGDYEQARALWAAFKTDDPMLAASALAGQAAVAENQGNRARAAELYRRAAERYANPVVAPQYLLQAGRNYEAAGNYTEAQKMYETLRTRYPESAQAAEAEIALARVAARATQAR</sequence>
<reference evidence="3" key="1">
    <citation type="journal article" date="2020" name="mSystems">
        <title>Genome- and Community-Level Interaction Insights into Carbon Utilization and Element Cycling Functions of Hydrothermarchaeota in Hydrothermal Sediment.</title>
        <authorList>
            <person name="Zhou Z."/>
            <person name="Liu Y."/>
            <person name="Xu W."/>
            <person name="Pan J."/>
            <person name="Luo Z.H."/>
            <person name="Li M."/>
        </authorList>
    </citation>
    <scope>NUCLEOTIDE SEQUENCE [LARGE SCALE GENOMIC DNA]</scope>
    <source>
        <strain evidence="3">SpSt-143</strain>
    </source>
</reference>
<dbReference type="Pfam" id="PF09976">
    <property type="entry name" value="TPR_21"/>
    <property type="match status" value="1"/>
</dbReference>
<name>A0A7V2B184_RHOMR</name>
<protein>
    <submittedName>
        <fullName evidence="3">Tetratricopeptide repeat protein</fullName>
    </submittedName>
</protein>
<dbReference type="Gene3D" id="1.25.40.10">
    <property type="entry name" value="Tetratricopeptide repeat domain"/>
    <property type="match status" value="2"/>
</dbReference>
<gene>
    <name evidence="3" type="ORF">ENO59_08045</name>
</gene>
<evidence type="ECO:0000313" key="3">
    <source>
        <dbReference type="EMBL" id="HER96452.1"/>
    </source>
</evidence>
<evidence type="ECO:0000259" key="2">
    <source>
        <dbReference type="Pfam" id="PF09976"/>
    </source>
</evidence>
<evidence type="ECO:0000256" key="1">
    <source>
        <dbReference type="SAM" id="Phobius"/>
    </source>
</evidence>
<keyword evidence="1" id="KW-0812">Transmembrane</keyword>
<feature type="transmembrane region" description="Helical" evidence="1">
    <location>
        <begin position="37"/>
        <end position="58"/>
    </location>
</feature>
<dbReference type="InterPro" id="IPR019734">
    <property type="entry name" value="TPR_rpt"/>
</dbReference>
<keyword evidence="1" id="KW-0472">Membrane</keyword>
<comment type="caution">
    <text evidence="3">The sequence shown here is derived from an EMBL/GenBank/DDBJ whole genome shotgun (WGS) entry which is preliminary data.</text>
</comment>
<organism evidence="3">
    <name type="scientific">Rhodothermus marinus</name>
    <name type="common">Rhodothermus obamensis</name>
    <dbReference type="NCBI Taxonomy" id="29549"/>
    <lineage>
        <taxon>Bacteria</taxon>
        <taxon>Pseudomonadati</taxon>
        <taxon>Rhodothermota</taxon>
        <taxon>Rhodothermia</taxon>
        <taxon>Rhodothermales</taxon>
        <taxon>Rhodothermaceae</taxon>
        <taxon>Rhodothermus</taxon>
    </lineage>
</organism>